<dbReference type="GO" id="GO:0016787">
    <property type="term" value="F:hydrolase activity"/>
    <property type="evidence" value="ECO:0007669"/>
    <property type="project" value="UniProtKB-KW"/>
</dbReference>
<dbReference type="AlphaFoldDB" id="A0A512L3U6"/>
<dbReference type="SUPFAM" id="SSF53474">
    <property type="entry name" value="alpha/beta-Hydrolases"/>
    <property type="match status" value="1"/>
</dbReference>
<evidence type="ECO:0000313" key="5">
    <source>
        <dbReference type="Proteomes" id="UP000321337"/>
    </source>
</evidence>
<keyword evidence="5" id="KW-1185">Reference proteome</keyword>
<dbReference type="RefSeq" id="WP_147070029.1">
    <property type="nucleotide sequence ID" value="NZ_AP021884.1"/>
</dbReference>
<dbReference type="OrthoDB" id="9801763at2"/>
<dbReference type="PANTHER" id="PTHR10655:SF17">
    <property type="entry name" value="LYSOPHOSPHOLIPASE-LIKE PROTEIN 1"/>
    <property type="match status" value="1"/>
</dbReference>
<organism evidence="4 5">
    <name type="scientific">Sulfuriferula plumbiphila</name>
    <dbReference type="NCBI Taxonomy" id="171865"/>
    <lineage>
        <taxon>Bacteria</taxon>
        <taxon>Pseudomonadati</taxon>
        <taxon>Pseudomonadota</taxon>
        <taxon>Betaproteobacteria</taxon>
        <taxon>Nitrosomonadales</taxon>
        <taxon>Sulfuricellaceae</taxon>
        <taxon>Sulfuriferula</taxon>
    </lineage>
</organism>
<accession>A0A512L3U6</accession>
<proteinExistence type="inferred from homology"/>
<evidence type="ECO:0000259" key="3">
    <source>
        <dbReference type="Pfam" id="PF02230"/>
    </source>
</evidence>
<dbReference type="InterPro" id="IPR050565">
    <property type="entry name" value="LYPA1-2/EST-like"/>
</dbReference>
<reference evidence="4 5" key="1">
    <citation type="submission" date="2019-07" db="EMBL/GenBank/DDBJ databases">
        <title>Whole genome shotgun sequence of Thiobacillus plumbophilus NBRC 107929.</title>
        <authorList>
            <person name="Hosoyama A."/>
            <person name="Uohara A."/>
            <person name="Ohji S."/>
            <person name="Ichikawa N."/>
        </authorList>
    </citation>
    <scope>NUCLEOTIDE SEQUENCE [LARGE SCALE GENOMIC DNA]</scope>
    <source>
        <strain evidence="4 5">NBRC 107929</strain>
    </source>
</reference>
<dbReference type="Proteomes" id="UP000321337">
    <property type="component" value="Unassembled WGS sequence"/>
</dbReference>
<comment type="similarity">
    <text evidence="1">Belongs to the AB hydrolase superfamily. AB hydrolase 2 family.</text>
</comment>
<dbReference type="Gene3D" id="3.40.50.1820">
    <property type="entry name" value="alpha/beta hydrolase"/>
    <property type="match status" value="1"/>
</dbReference>
<evidence type="ECO:0000313" key="4">
    <source>
        <dbReference type="EMBL" id="GEP29144.1"/>
    </source>
</evidence>
<sequence length="222" mass="23691">MTAFAPLEFVAGSQAVQASVIWLHGLGADGHDFAPVVQALDLPGVRFILPHAPTRPVTINGGHVMPAWYDIRSTGLDADEDAAGLAQSSRVVEDLVAHELARGVASARIIVAGFSQGGALALYAGLAPGRVLGGIMVLSAYLPLMAGFNEWCAAGTHTIPVFMAHGVQDRVVPLQLAERSRQKLVACGFDVEWQIYPMAHSVCEEEIDAIRGWLIRVLQLHV</sequence>
<keyword evidence="2" id="KW-0378">Hydrolase</keyword>
<name>A0A512L3U6_9PROT</name>
<evidence type="ECO:0000256" key="2">
    <source>
        <dbReference type="ARBA" id="ARBA00022801"/>
    </source>
</evidence>
<gene>
    <name evidence="4" type="ORF">TPL01_02820</name>
</gene>
<comment type="caution">
    <text evidence="4">The sequence shown here is derived from an EMBL/GenBank/DDBJ whole genome shotgun (WGS) entry which is preliminary data.</text>
</comment>
<dbReference type="InterPro" id="IPR029058">
    <property type="entry name" value="AB_hydrolase_fold"/>
</dbReference>
<dbReference type="InterPro" id="IPR003140">
    <property type="entry name" value="PLipase/COase/thioEstase"/>
</dbReference>
<evidence type="ECO:0000256" key="1">
    <source>
        <dbReference type="ARBA" id="ARBA00006499"/>
    </source>
</evidence>
<dbReference type="PANTHER" id="PTHR10655">
    <property type="entry name" value="LYSOPHOSPHOLIPASE-RELATED"/>
    <property type="match status" value="1"/>
</dbReference>
<protein>
    <submittedName>
        <fullName evidence="4">Phospholipase/carboxylesterase</fullName>
    </submittedName>
</protein>
<dbReference type="Pfam" id="PF02230">
    <property type="entry name" value="Abhydrolase_2"/>
    <property type="match status" value="1"/>
</dbReference>
<dbReference type="EMBL" id="BKAD01000003">
    <property type="protein sequence ID" value="GEP29144.1"/>
    <property type="molecule type" value="Genomic_DNA"/>
</dbReference>
<feature type="domain" description="Phospholipase/carboxylesterase/thioesterase" evidence="3">
    <location>
        <begin position="10"/>
        <end position="213"/>
    </location>
</feature>